<keyword evidence="4" id="KW-0052">Apoplast</keyword>
<name>A0A200R6E5_MACCD</name>
<keyword evidence="3 4" id="KW-0964">Secreted</keyword>
<dbReference type="AlphaFoldDB" id="A0A200R6E5"/>
<reference evidence="6 7" key="1">
    <citation type="journal article" date="2017" name="Mol. Plant">
        <title>The Genome of Medicinal Plant Macleaya cordata Provides New Insights into Benzylisoquinoline Alkaloids Metabolism.</title>
        <authorList>
            <person name="Liu X."/>
            <person name="Liu Y."/>
            <person name="Huang P."/>
            <person name="Ma Y."/>
            <person name="Qing Z."/>
            <person name="Tang Q."/>
            <person name="Cao H."/>
            <person name="Cheng P."/>
            <person name="Zheng Y."/>
            <person name="Yuan Z."/>
            <person name="Zhou Y."/>
            <person name="Liu J."/>
            <person name="Tang Z."/>
            <person name="Zhuo Y."/>
            <person name="Zhang Y."/>
            <person name="Yu L."/>
            <person name="Huang J."/>
            <person name="Yang P."/>
            <person name="Peng Q."/>
            <person name="Zhang J."/>
            <person name="Jiang W."/>
            <person name="Zhang Z."/>
            <person name="Lin K."/>
            <person name="Ro D.K."/>
            <person name="Chen X."/>
            <person name="Xiong X."/>
            <person name="Shang Y."/>
            <person name="Huang S."/>
            <person name="Zeng J."/>
        </authorList>
    </citation>
    <scope>NUCLEOTIDE SEQUENCE [LARGE SCALE GENOMIC DNA]</scope>
    <source>
        <strain evidence="7">cv. BLH2017</strain>
        <tissue evidence="6">Root</tissue>
    </source>
</reference>
<dbReference type="EMBL" id="MVGT01000437">
    <property type="protein sequence ID" value="OVA18258.1"/>
    <property type="molecule type" value="Genomic_DNA"/>
</dbReference>
<proteinExistence type="inferred from homology"/>
<comment type="subcellular location">
    <subcellularLocation>
        <location evidence="4">Secreted</location>
        <location evidence="4">Extracellular space</location>
        <location evidence="4">Apoplast</location>
    </subcellularLocation>
</comment>
<dbReference type="FunCoup" id="A0A200R6E5">
    <property type="interactions" value="393"/>
</dbReference>
<comment type="caution">
    <text evidence="6">The sequence shown here is derived from an EMBL/GenBank/DDBJ whole genome shotgun (WGS) entry which is preliminary data.</text>
</comment>
<evidence type="ECO:0000313" key="6">
    <source>
        <dbReference type="EMBL" id="OVA18258.1"/>
    </source>
</evidence>
<evidence type="ECO:0000313" key="7">
    <source>
        <dbReference type="Proteomes" id="UP000195402"/>
    </source>
</evidence>
<sequence length="341" mass="35123">MKTYKPITTLKAVTYLVLLALTITCVSSARILDEEQASPPTFATEPSDPVETPVTDGPPVVTPPVDDPAGTPVADVPPMATPPIAGPVETPVTDVPPVATPPIAVPTVTSSATVVADPHHPLSFFMQDILGGSNPSARAVTGIVTNPAVNGQVPFSKPNGAVLPVNNGVPLNNGNNGIINNNNLPFLTGLSGTANTVIQNNGNNLINGGFGLPSANGAQLPVQKLMFGTMTVIDDELTEGHELGSGLVGKAQGFYVVSSEDGSSQTMAFTAMFNSGNYIDTLSFFGVHRTAVSESQLAIMGGTGKYVNAKGFATIKTIPSANQHSTTDGAETLLQFTVYLA</sequence>
<dbReference type="GO" id="GO:0048046">
    <property type="term" value="C:apoplast"/>
    <property type="evidence" value="ECO:0007669"/>
    <property type="project" value="UniProtKB-SubCell"/>
</dbReference>
<dbReference type="OrthoDB" id="1921494at2759"/>
<dbReference type="GO" id="GO:0009699">
    <property type="term" value="P:phenylpropanoid biosynthetic process"/>
    <property type="evidence" value="ECO:0007669"/>
    <property type="project" value="UniProtKB-ARBA"/>
</dbReference>
<organism evidence="6 7">
    <name type="scientific">Macleaya cordata</name>
    <name type="common">Five-seeded plume-poppy</name>
    <name type="synonym">Bocconia cordata</name>
    <dbReference type="NCBI Taxonomy" id="56857"/>
    <lineage>
        <taxon>Eukaryota</taxon>
        <taxon>Viridiplantae</taxon>
        <taxon>Streptophyta</taxon>
        <taxon>Embryophyta</taxon>
        <taxon>Tracheophyta</taxon>
        <taxon>Spermatophyta</taxon>
        <taxon>Magnoliopsida</taxon>
        <taxon>Ranunculales</taxon>
        <taxon>Papaveraceae</taxon>
        <taxon>Papaveroideae</taxon>
        <taxon>Macleaya</taxon>
    </lineage>
</organism>
<feature type="chain" id="PRO_5011827986" description="Dirigent protein" evidence="4">
    <location>
        <begin position="29"/>
        <end position="341"/>
    </location>
</feature>
<dbReference type="OMA" id="LTFYMHD"/>
<dbReference type="STRING" id="56857.A0A200R6E5"/>
<feature type="signal peptide" evidence="4">
    <location>
        <begin position="1"/>
        <end position="28"/>
    </location>
</feature>
<comment type="similarity">
    <text evidence="1 4">Belongs to the plant dirigent protein family.</text>
</comment>
<evidence type="ECO:0000256" key="4">
    <source>
        <dbReference type="RuleBase" id="RU363099"/>
    </source>
</evidence>
<dbReference type="Proteomes" id="UP000195402">
    <property type="component" value="Unassembled WGS sequence"/>
</dbReference>
<dbReference type="PANTHER" id="PTHR46215">
    <property type="entry name" value="DIRIGENT PROTEIN 24-RELATED"/>
    <property type="match status" value="1"/>
</dbReference>
<keyword evidence="4" id="KW-0732">Signal</keyword>
<feature type="region of interest" description="Disordered" evidence="5">
    <location>
        <begin position="37"/>
        <end position="58"/>
    </location>
</feature>
<evidence type="ECO:0000256" key="5">
    <source>
        <dbReference type="SAM" id="MobiDB-lite"/>
    </source>
</evidence>
<dbReference type="PANTHER" id="PTHR46215:SF5">
    <property type="entry name" value="DIRIGENT PROTEIN"/>
    <property type="match status" value="1"/>
</dbReference>
<feature type="compositionally biased region" description="Low complexity" evidence="5">
    <location>
        <begin position="49"/>
        <end position="58"/>
    </location>
</feature>
<dbReference type="Pfam" id="PF03018">
    <property type="entry name" value="Dirigent"/>
    <property type="match status" value="1"/>
</dbReference>
<dbReference type="InterPro" id="IPR004265">
    <property type="entry name" value="Dirigent"/>
</dbReference>
<gene>
    <name evidence="6" type="ORF">BVC80_1835g690</name>
</gene>
<comment type="subunit">
    <text evidence="2 4">Homodimer.</text>
</comment>
<comment type="function">
    <text evidence="4">Dirigent proteins impart stereoselectivity on the phenoxy radical-coupling reaction, yielding optically active lignans from two molecules of coniferyl alcohol in the biosynthesis of lignans, flavonolignans, and alkaloids and thus plays a central role in plant secondary metabolism.</text>
</comment>
<dbReference type="InterPro" id="IPR044859">
    <property type="entry name" value="Allene_oxi_cyc_Dirigent"/>
</dbReference>
<dbReference type="Gene3D" id="2.40.480.10">
    <property type="entry name" value="Allene oxide cyclase-like"/>
    <property type="match status" value="1"/>
</dbReference>
<evidence type="ECO:0000256" key="1">
    <source>
        <dbReference type="ARBA" id="ARBA00010746"/>
    </source>
</evidence>
<protein>
    <recommendedName>
        <fullName evidence="4">Dirigent protein</fullName>
    </recommendedName>
</protein>
<keyword evidence="7" id="KW-1185">Reference proteome</keyword>
<evidence type="ECO:0000256" key="3">
    <source>
        <dbReference type="ARBA" id="ARBA00022525"/>
    </source>
</evidence>
<dbReference type="InParanoid" id="A0A200R6E5"/>
<accession>A0A200R6E5</accession>
<evidence type="ECO:0000256" key="2">
    <source>
        <dbReference type="ARBA" id="ARBA00011738"/>
    </source>
</evidence>